<gene>
    <name evidence="2" type="ORF">LMG26411_07493</name>
</gene>
<feature type="region of interest" description="Disordered" evidence="1">
    <location>
        <begin position="1"/>
        <end position="36"/>
    </location>
</feature>
<proteinExistence type="predicted"/>
<sequence length="36" mass="4271">MSDKDWTHIEQSPGAHRGLHETGRKPREWVISMIKR</sequence>
<organism evidence="2 3">
    <name type="scientific">Cupriavidus numazuensis</name>
    <dbReference type="NCBI Taxonomy" id="221992"/>
    <lineage>
        <taxon>Bacteria</taxon>
        <taxon>Pseudomonadati</taxon>
        <taxon>Pseudomonadota</taxon>
        <taxon>Betaproteobacteria</taxon>
        <taxon>Burkholderiales</taxon>
        <taxon>Burkholderiaceae</taxon>
        <taxon>Cupriavidus</taxon>
    </lineage>
</organism>
<comment type="caution">
    <text evidence="2">The sequence shown here is derived from an EMBL/GenBank/DDBJ whole genome shotgun (WGS) entry which is preliminary data.</text>
</comment>
<evidence type="ECO:0008006" key="4">
    <source>
        <dbReference type="Google" id="ProtNLM"/>
    </source>
</evidence>
<dbReference type="EMBL" id="CAJPVI010000080">
    <property type="protein sequence ID" value="CAG2160443.1"/>
    <property type="molecule type" value="Genomic_DNA"/>
</dbReference>
<feature type="compositionally biased region" description="Basic and acidic residues" evidence="1">
    <location>
        <begin position="18"/>
        <end position="28"/>
    </location>
</feature>
<evidence type="ECO:0000313" key="2">
    <source>
        <dbReference type="EMBL" id="CAG2160443.1"/>
    </source>
</evidence>
<name>A0ABM8TUY9_9BURK</name>
<evidence type="ECO:0000313" key="3">
    <source>
        <dbReference type="Proteomes" id="UP000672657"/>
    </source>
</evidence>
<reference evidence="2 3" key="1">
    <citation type="submission" date="2021-03" db="EMBL/GenBank/DDBJ databases">
        <authorList>
            <person name="Peeters C."/>
        </authorList>
    </citation>
    <scope>NUCLEOTIDE SEQUENCE [LARGE SCALE GENOMIC DNA]</scope>
    <source>
        <strain evidence="2 3">LMG 26411</strain>
    </source>
</reference>
<evidence type="ECO:0000256" key="1">
    <source>
        <dbReference type="SAM" id="MobiDB-lite"/>
    </source>
</evidence>
<protein>
    <recommendedName>
        <fullName evidence="4">Transposase</fullName>
    </recommendedName>
</protein>
<dbReference type="Proteomes" id="UP000672657">
    <property type="component" value="Unassembled WGS sequence"/>
</dbReference>
<keyword evidence="3" id="KW-1185">Reference proteome</keyword>
<accession>A0ABM8TUY9</accession>